<dbReference type="Proteomes" id="UP001375539">
    <property type="component" value="Unassembled WGS sequence"/>
</dbReference>
<protein>
    <submittedName>
        <fullName evidence="1">DUF4012 domain-containing protein</fullName>
    </submittedName>
</protein>
<name>A0ACC6QU09_9ACTN</name>
<sequence length="622" mass="66737">MRTRPTSPVAAWKRWWHSATAAWGRLDPSSRRRAVHVLSGVAVLCLIGAGWIAVTAVLARTELVAAQRSLDTLRLSVAGAAGQPGPAADRHNDDRKAALDSAALHADRAHSLTSGPAWYLAAHVPFFGRPLDTVRGLADVADRLTHDVLPPVMRMAPGHGANATHQSVPEVLSALGDTAPDLERAAEAAADMRAETHELPRSSWLPAADRARMQVAGQLDRIAPAMSDAAVAAKVLPPMLGAQEPRRYLVVFQNTAEARGTGGLPGAFAALTVHKGQLAFESFGTDTMLAEVEPSLDLGAEYTKQYGHMDPVDTWANSNVSPHFPNAARIWASTWREYSGQKVDGAVALDPSALARLLRATGPGQMPDGTELTADNALDLAERTGYARYPDSAQRKAFLLDVARTAADRLVTALDDPGTLPGLIMAGYDIVKEERLKAWSARGEEQTLLAEHPLSGTLSATTGPFAGVVVNNAAGGKLDYYLQRELRWIPGRCTSDGRSVTARVTLTNNAPASGLPEYVTQRGDKPRYPTRPGDNRLLVSYYASQDALLDSVTVDGRPTMVNGGYERGHPVYTVDLELPAQSSRTLTFRLREPAADRPPVLLSQSLVTPLRARVEPYPACDS</sequence>
<gene>
    <name evidence="1" type="ORF">WKI58_36775</name>
</gene>
<dbReference type="EMBL" id="JBBKAI010000002">
    <property type="protein sequence ID" value="MEJ8661990.1"/>
    <property type="molecule type" value="Genomic_DNA"/>
</dbReference>
<accession>A0ACC6QU09</accession>
<keyword evidence="2" id="KW-1185">Reference proteome</keyword>
<comment type="caution">
    <text evidence="1">The sequence shown here is derived from an EMBL/GenBank/DDBJ whole genome shotgun (WGS) entry which is preliminary data.</text>
</comment>
<evidence type="ECO:0000313" key="1">
    <source>
        <dbReference type="EMBL" id="MEJ8661990.1"/>
    </source>
</evidence>
<organism evidence="1 2">
    <name type="scientific">Streptomyces pratisoli</name>
    <dbReference type="NCBI Taxonomy" id="3139917"/>
    <lineage>
        <taxon>Bacteria</taxon>
        <taxon>Bacillati</taxon>
        <taxon>Actinomycetota</taxon>
        <taxon>Actinomycetes</taxon>
        <taxon>Kitasatosporales</taxon>
        <taxon>Streptomycetaceae</taxon>
        <taxon>Streptomyces</taxon>
    </lineage>
</organism>
<reference evidence="1" key="1">
    <citation type="submission" date="2024-03" db="EMBL/GenBank/DDBJ databases">
        <title>Novel Streptomyces species of biotechnological and ecological value are a feature of Machair soil.</title>
        <authorList>
            <person name="Prole J.R."/>
            <person name="Goodfellow M."/>
            <person name="Allenby N."/>
            <person name="Ward A.C."/>
        </authorList>
    </citation>
    <scope>NUCLEOTIDE SEQUENCE</scope>
    <source>
        <strain evidence="1">MS1.AVA.4</strain>
    </source>
</reference>
<evidence type="ECO:0000313" key="2">
    <source>
        <dbReference type="Proteomes" id="UP001375539"/>
    </source>
</evidence>
<proteinExistence type="predicted"/>